<name>W1Q623_ABIDE</name>
<comment type="similarity">
    <text evidence="1 6">Belongs to the peptidase M42 family.</text>
</comment>
<dbReference type="PIRSF" id="PIRSF001123">
    <property type="entry name" value="PepA_GA"/>
    <property type="match status" value="1"/>
</dbReference>
<keyword evidence="4 8" id="KW-0479">Metal-binding</keyword>
<keyword evidence="5" id="KW-0378">Hydrolase</keyword>
<organism evidence="9 10">
    <name type="scientific">Abiotrophia defectiva ATCC 49176</name>
    <dbReference type="NCBI Taxonomy" id="592010"/>
    <lineage>
        <taxon>Bacteria</taxon>
        <taxon>Bacillati</taxon>
        <taxon>Bacillota</taxon>
        <taxon>Bacilli</taxon>
        <taxon>Lactobacillales</taxon>
        <taxon>Aerococcaceae</taxon>
        <taxon>Abiotrophia</taxon>
    </lineage>
</organism>
<dbReference type="OrthoDB" id="9772053at2"/>
<dbReference type="Gene3D" id="2.40.30.40">
    <property type="entry name" value="Peptidase M42, domain 2"/>
    <property type="match status" value="1"/>
</dbReference>
<feature type="binding site" evidence="8">
    <location>
        <position position="70"/>
    </location>
    <ligand>
        <name>Zn(2+)</name>
        <dbReference type="ChEBI" id="CHEBI:29105"/>
        <label>1</label>
    </ligand>
</feature>
<evidence type="ECO:0000256" key="3">
    <source>
        <dbReference type="ARBA" id="ARBA00022670"/>
    </source>
</evidence>
<evidence type="ECO:0000256" key="5">
    <source>
        <dbReference type="ARBA" id="ARBA00022801"/>
    </source>
</evidence>
<proteinExistence type="inferred from homology"/>
<dbReference type="GO" id="GO:0004177">
    <property type="term" value="F:aminopeptidase activity"/>
    <property type="evidence" value="ECO:0007669"/>
    <property type="project" value="UniProtKB-UniRule"/>
</dbReference>
<comment type="caution">
    <text evidence="9">The sequence shown here is derived from an EMBL/GenBank/DDBJ whole genome shotgun (WGS) entry which is preliminary data.</text>
</comment>
<dbReference type="InterPro" id="IPR051464">
    <property type="entry name" value="Peptidase_M42_aminopept"/>
</dbReference>
<reference evidence="9" key="1">
    <citation type="submission" date="2013-06" db="EMBL/GenBank/DDBJ databases">
        <authorList>
            <person name="Weinstock G."/>
            <person name="Sodergren E."/>
            <person name="Clifton S."/>
            <person name="Fulton L."/>
            <person name="Fulton B."/>
            <person name="Courtney L."/>
            <person name="Fronick C."/>
            <person name="Harrison M."/>
            <person name="Strong C."/>
            <person name="Farmer C."/>
            <person name="Delahaunty K."/>
            <person name="Markovic C."/>
            <person name="Hall O."/>
            <person name="Minx P."/>
            <person name="Tomlinson C."/>
            <person name="Mitreva M."/>
            <person name="Nelson J."/>
            <person name="Hou S."/>
            <person name="Wollam A."/>
            <person name="Pepin K.H."/>
            <person name="Johnson M."/>
            <person name="Bhonagiri V."/>
            <person name="Nash W.E."/>
            <person name="Warren W."/>
            <person name="Chinwalla A."/>
            <person name="Mardis E.R."/>
            <person name="Wilson R.K."/>
        </authorList>
    </citation>
    <scope>NUCLEOTIDE SEQUENCE [LARGE SCALE GENOMIC DNA]</scope>
    <source>
        <strain evidence="9">ATCC 49176</strain>
    </source>
</reference>
<dbReference type="Proteomes" id="UP000019050">
    <property type="component" value="Unassembled WGS sequence"/>
</dbReference>
<dbReference type="AlphaFoldDB" id="W1Q623"/>
<evidence type="ECO:0000256" key="7">
    <source>
        <dbReference type="PIRSR" id="PIRSR001123-1"/>
    </source>
</evidence>
<dbReference type="EMBL" id="ACIN03000007">
    <property type="protein sequence ID" value="ESK65539.1"/>
    <property type="molecule type" value="Genomic_DNA"/>
</dbReference>
<evidence type="ECO:0000256" key="8">
    <source>
        <dbReference type="PIRSR" id="PIRSR001123-2"/>
    </source>
</evidence>
<dbReference type="HOGENOM" id="CLU_047249_0_2_9"/>
<gene>
    <name evidence="9" type="ORF">GCWU000182_001013</name>
</gene>
<feature type="binding site" evidence="8">
    <location>
        <position position="325"/>
    </location>
    <ligand>
        <name>Zn(2+)</name>
        <dbReference type="ChEBI" id="CHEBI:29105"/>
        <label>2</label>
    </ligand>
</feature>
<evidence type="ECO:0000256" key="1">
    <source>
        <dbReference type="ARBA" id="ARBA00006272"/>
    </source>
</evidence>
<dbReference type="Pfam" id="PF05343">
    <property type="entry name" value="Peptidase_M42"/>
    <property type="match status" value="1"/>
</dbReference>
<dbReference type="SUPFAM" id="SSF53187">
    <property type="entry name" value="Zn-dependent exopeptidases"/>
    <property type="match status" value="1"/>
</dbReference>
<evidence type="ECO:0000256" key="6">
    <source>
        <dbReference type="PIRNR" id="PIRNR001123"/>
    </source>
</evidence>
<dbReference type="PANTHER" id="PTHR32481:SF0">
    <property type="entry name" value="AMINOPEPTIDASE YPDE-RELATED"/>
    <property type="match status" value="1"/>
</dbReference>
<feature type="active site" description="Proton acceptor" evidence="7">
    <location>
        <position position="217"/>
    </location>
</feature>
<feature type="binding site" evidence="8">
    <location>
        <position position="218"/>
    </location>
    <ligand>
        <name>Zn(2+)</name>
        <dbReference type="ChEBI" id="CHEBI:29105"/>
        <label>2</label>
    </ligand>
</feature>
<dbReference type="GO" id="GO:0006508">
    <property type="term" value="P:proteolysis"/>
    <property type="evidence" value="ECO:0007669"/>
    <property type="project" value="UniProtKB-KW"/>
</dbReference>
<keyword evidence="10" id="KW-1185">Reference proteome</keyword>
<feature type="binding site" evidence="8">
    <location>
        <position position="240"/>
    </location>
    <ligand>
        <name>Zn(2+)</name>
        <dbReference type="ChEBI" id="CHEBI:29105"/>
        <label>1</label>
    </ligand>
</feature>
<protein>
    <submittedName>
        <fullName evidence="9">M42 glutamyl aminopeptidase</fullName>
    </submittedName>
</protein>
<sequence>MTTKAQGQVDWQVLSDLCCLPGVSGHEAGIRAYLDRQLTMCQQGTDPLGSGLYSLAGQSRSPLSLLFSTHMDEIGWVVRAIDEAGYVFIQEVGRSWSHTLLQQEAQVFTQDGRVYTGILAGPQVHSLSPEQRQQVVPMDRVYLDLGVHNRDQVRALGIEVGDWVCPVTTFQALANPDYLAAKAFDNRVSVALGVWTMQDLAQGSCPNKVTLGATVQEEVGLRGARTVAQAVKPHIALAVDTCLAGDTPADHNPIKLGKGVSLTVADNMTVTHRGLLRYLEGICQREGIPYQLGCFLDGGTDAGNIHKSQTGILATTLSLPMRYMHTHRGILHRADVLAAYRLMVAVARDLTPAIYQQLLDQNYHYQV</sequence>
<evidence type="ECO:0000256" key="4">
    <source>
        <dbReference type="ARBA" id="ARBA00022723"/>
    </source>
</evidence>
<dbReference type="eggNOG" id="COG1363">
    <property type="taxonomic scope" value="Bacteria"/>
</dbReference>
<comment type="cofactor">
    <cofactor evidence="8">
        <name>a divalent metal cation</name>
        <dbReference type="ChEBI" id="CHEBI:60240"/>
    </cofactor>
    <text evidence="8">Binds 2 divalent metal cations per subunit.</text>
</comment>
<feature type="binding site" evidence="8">
    <location>
        <position position="185"/>
    </location>
    <ligand>
        <name>Zn(2+)</name>
        <dbReference type="ChEBI" id="CHEBI:29105"/>
        <label>1</label>
    </ligand>
</feature>
<feature type="binding site" evidence="8">
    <location>
        <position position="185"/>
    </location>
    <ligand>
        <name>Zn(2+)</name>
        <dbReference type="ChEBI" id="CHEBI:29105"/>
        <label>2</label>
    </ligand>
</feature>
<dbReference type="InterPro" id="IPR008007">
    <property type="entry name" value="Peptidase_M42"/>
</dbReference>
<dbReference type="InterPro" id="IPR023367">
    <property type="entry name" value="Peptidase_M42_dom2"/>
</dbReference>
<dbReference type="RefSeq" id="WP_023391658.1">
    <property type="nucleotide sequence ID" value="NZ_KI535340.1"/>
</dbReference>
<evidence type="ECO:0000256" key="2">
    <source>
        <dbReference type="ARBA" id="ARBA00022438"/>
    </source>
</evidence>
<keyword evidence="2 9" id="KW-0031">Aminopeptidase</keyword>
<dbReference type="SUPFAM" id="SSF101821">
    <property type="entry name" value="Aminopeptidase/glucanase lid domain"/>
    <property type="match status" value="1"/>
</dbReference>
<dbReference type="GeneID" id="84817554"/>
<dbReference type="Gene3D" id="3.40.630.10">
    <property type="entry name" value="Zn peptidases"/>
    <property type="match status" value="1"/>
</dbReference>
<evidence type="ECO:0000313" key="9">
    <source>
        <dbReference type="EMBL" id="ESK65539.1"/>
    </source>
</evidence>
<dbReference type="GO" id="GO:0046872">
    <property type="term" value="F:metal ion binding"/>
    <property type="evidence" value="ECO:0007669"/>
    <property type="project" value="UniProtKB-UniRule"/>
</dbReference>
<dbReference type="STRING" id="592010.GCWU000182_001013"/>
<evidence type="ECO:0000313" key="10">
    <source>
        <dbReference type="Proteomes" id="UP000019050"/>
    </source>
</evidence>
<keyword evidence="3" id="KW-0645">Protease</keyword>
<accession>W1Q623</accession>
<dbReference type="PANTHER" id="PTHR32481">
    <property type="entry name" value="AMINOPEPTIDASE"/>
    <property type="match status" value="1"/>
</dbReference>